<sequence length="54" mass="6543">MSRYNYAKRIRQNYGGKITVYIKGKKVMDEGKVLDFKWWTNKLKRPKKSKKFEG</sequence>
<dbReference type="GO" id="GO:0005576">
    <property type="term" value="C:extracellular region"/>
    <property type="evidence" value="ECO:0007669"/>
    <property type="project" value="InterPro"/>
</dbReference>
<accession>X1Q4P3</accession>
<proteinExistence type="predicted"/>
<dbReference type="SUPFAM" id="SSF51055">
    <property type="entry name" value="Carbohydrate binding domain"/>
    <property type="match status" value="1"/>
</dbReference>
<dbReference type="GO" id="GO:0004553">
    <property type="term" value="F:hydrolase activity, hydrolyzing O-glycosyl compounds"/>
    <property type="evidence" value="ECO:0007669"/>
    <property type="project" value="InterPro"/>
</dbReference>
<dbReference type="EMBL" id="BARV01041327">
    <property type="protein sequence ID" value="GAI49726.1"/>
    <property type="molecule type" value="Genomic_DNA"/>
</dbReference>
<evidence type="ECO:0000313" key="1">
    <source>
        <dbReference type="EMBL" id="GAI49726.1"/>
    </source>
</evidence>
<dbReference type="GO" id="GO:0030246">
    <property type="term" value="F:carbohydrate binding"/>
    <property type="evidence" value="ECO:0007669"/>
    <property type="project" value="InterPro"/>
</dbReference>
<name>X1Q4P3_9ZZZZ</name>
<comment type="caution">
    <text evidence="1">The sequence shown here is derived from an EMBL/GenBank/DDBJ whole genome shotgun (WGS) entry which is preliminary data.</text>
</comment>
<dbReference type="InterPro" id="IPR036573">
    <property type="entry name" value="CBM_sf_5/12"/>
</dbReference>
<gene>
    <name evidence="1" type="ORF">S06H3_62611</name>
</gene>
<organism evidence="1">
    <name type="scientific">marine sediment metagenome</name>
    <dbReference type="NCBI Taxonomy" id="412755"/>
    <lineage>
        <taxon>unclassified sequences</taxon>
        <taxon>metagenomes</taxon>
        <taxon>ecological metagenomes</taxon>
    </lineage>
</organism>
<reference evidence="1" key="1">
    <citation type="journal article" date="2014" name="Front. Microbiol.">
        <title>High frequency of phylogenetically diverse reductive dehalogenase-homologous genes in deep subseafloor sedimentary metagenomes.</title>
        <authorList>
            <person name="Kawai M."/>
            <person name="Futagami T."/>
            <person name="Toyoda A."/>
            <person name="Takaki Y."/>
            <person name="Nishi S."/>
            <person name="Hori S."/>
            <person name="Arai W."/>
            <person name="Tsubouchi T."/>
            <person name="Morono Y."/>
            <person name="Uchiyama I."/>
            <person name="Ito T."/>
            <person name="Fujiyama A."/>
            <person name="Inagaki F."/>
            <person name="Takami H."/>
        </authorList>
    </citation>
    <scope>NUCLEOTIDE SEQUENCE</scope>
    <source>
        <strain evidence="1">Expedition CK06-06</strain>
    </source>
</reference>
<dbReference type="AlphaFoldDB" id="X1Q4P3"/>
<dbReference type="GO" id="GO:0005975">
    <property type="term" value="P:carbohydrate metabolic process"/>
    <property type="evidence" value="ECO:0007669"/>
    <property type="project" value="InterPro"/>
</dbReference>
<protein>
    <submittedName>
        <fullName evidence="1">Uncharacterized protein</fullName>
    </submittedName>
</protein>